<comment type="subcellular location">
    <subcellularLocation>
        <location evidence="1">Membrane</location>
        <topology evidence="1">Multi-pass membrane protein</topology>
    </subcellularLocation>
</comment>
<evidence type="ECO:0000256" key="4">
    <source>
        <dbReference type="ARBA" id="ARBA00023136"/>
    </source>
</evidence>
<keyword evidence="3 7" id="KW-1133">Transmembrane helix</keyword>
<dbReference type="GO" id="GO:0016020">
    <property type="term" value="C:membrane"/>
    <property type="evidence" value="ECO:0007669"/>
    <property type="project" value="UniProtKB-SubCell"/>
</dbReference>
<evidence type="ECO:0000256" key="2">
    <source>
        <dbReference type="ARBA" id="ARBA00022692"/>
    </source>
</evidence>
<feature type="transmembrane region" description="Helical" evidence="7">
    <location>
        <begin position="50"/>
        <end position="69"/>
    </location>
</feature>
<dbReference type="Proteomes" id="UP000193689">
    <property type="component" value="Unassembled WGS sequence"/>
</dbReference>
<name>A0A1Y2DGY3_9PEZI</name>
<sequence length="355" mass="39151">MNIDGLRQSADDALNHQGTYIGFIYCCYDLMATSGYFIHQWDIRLGDLIGISYILHIGGVFYSVTLPLLKAAILLEWVHIFVPMRTRNAFWWICHAVVVVQLMLLVASVLALCFTCIPYEKIWDFTIPGKCLDKSKVEISSASIHLASDAIILCLPQRVIWGLNMPIKRRLGVSVIFSLGVLACTSAAFRLAVTVSYSTANDAIYSVASVILWALAEMTCGFMVICLPTAPKLLVETGTLARLKAALRSWTSMRIGSGASSKKSHTNPGQSSSRVSMPKSPGPGTLYQKIDEDGVPLAKLDRSGSASESTEGLREYPNRPVATIVRTTQFVTREDHVDDVGGNDDFHRQHPWHDK</sequence>
<comment type="similarity">
    <text evidence="5">Belongs to the SAT4 family.</text>
</comment>
<dbReference type="InParanoid" id="A0A1Y2DGY3"/>
<keyword evidence="2 7" id="KW-0812">Transmembrane</keyword>
<proteinExistence type="inferred from homology"/>
<gene>
    <name evidence="9" type="ORF">BCR38DRAFT_73957</name>
</gene>
<dbReference type="PANTHER" id="PTHR33048">
    <property type="entry name" value="PTH11-LIKE INTEGRAL MEMBRANE PROTEIN (AFU_ORTHOLOGUE AFUA_5G11245)"/>
    <property type="match status" value="1"/>
</dbReference>
<evidence type="ECO:0000256" key="3">
    <source>
        <dbReference type="ARBA" id="ARBA00022989"/>
    </source>
</evidence>
<accession>A0A1Y2DGY3</accession>
<dbReference type="OrthoDB" id="4682787at2759"/>
<dbReference type="GeneID" id="63781810"/>
<comment type="caution">
    <text evidence="9">The sequence shown here is derived from an EMBL/GenBank/DDBJ whole genome shotgun (WGS) entry which is preliminary data.</text>
</comment>
<feature type="transmembrane region" description="Helical" evidence="7">
    <location>
        <begin position="20"/>
        <end position="38"/>
    </location>
</feature>
<dbReference type="EMBL" id="MCFJ01000016">
    <property type="protein sequence ID" value="ORY58510.1"/>
    <property type="molecule type" value="Genomic_DNA"/>
</dbReference>
<keyword evidence="10" id="KW-1185">Reference proteome</keyword>
<dbReference type="STRING" id="1141098.A0A1Y2DGY3"/>
<evidence type="ECO:0000313" key="9">
    <source>
        <dbReference type="EMBL" id="ORY58510.1"/>
    </source>
</evidence>
<dbReference type="RefSeq" id="XP_040711427.1">
    <property type="nucleotide sequence ID" value="XM_040865598.1"/>
</dbReference>
<feature type="region of interest" description="Disordered" evidence="6">
    <location>
        <begin position="335"/>
        <end position="355"/>
    </location>
</feature>
<keyword evidence="4 7" id="KW-0472">Membrane</keyword>
<feature type="transmembrane region" description="Helical" evidence="7">
    <location>
        <begin position="89"/>
        <end position="117"/>
    </location>
</feature>
<feature type="transmembrane region" description="Helical" evidence="7">
    <location>
        <begin position="204"/>
        <end position="227"/>
    </location>
</feature>
<reference evidence="9 10" key="1">
    <citation type="submission" date="2016-07" db="EMBL/GenBank/DDBJ databases">
        <title>Pervasive Adenine N6-methylation of Active Genes in Fungi.</title>
        <authorList>
            <consortium name="DOE Joint Genome Institute"/>
            <person name="Mondo S.J."/>
            <person name="Dannebaum R.O."/>
            <person name="Kuo R.C."/>
            <person name="Labutti K."/>
            <person name="Haridas S."/>
            <person name="Kuo A."/>
            <person name="Salamov A."/>
            <person name="Ahrendt S.R."/>
            <person name="Lipzen A."/>
            <person name="Sullivan W."/>
            <person name="Andreopoulos W.B."/>
            <person name="Clum A."/>
            <person name="Lindquist E."/>
            <person name="Daum C."/>
            <person name="Ramamoorthy G.K."/>
            <person name="Gryganskyi A."/>
            <person name="Culley D."/>
            <person name="Magnuson J.K."/>
            <person name="James T.Y."/>
            <person name="O'Malley M.A."/>
            <person name="Stajich J.E."/>
            <person name="Spatafora J.W."/>
            <person name="Visel A."/>
            <person name="Grigoriev I.V."/>
        </authorList>
    </citation>
    <scope>NUCLEOTIDE SEQUENCE [LARGE SCALE GENOMIC DNA]</scope>
    <source>
        <strain evidence="9 10">CBS 129021</strain>
    </source>
</reference>
<evidence type="ECO:0000313" key="10">
    <source>
        <dbReference type="Proteomes" id="UP000193689"/>
    </source>
</evidence>
<feature type="transmembrane region" description="Helical" evidence="7">
    <location>
        <begin position="171"/>
        <end position="192"/>
    </location>
</feature>
<feature type="compositionally biased region" description="Polar residues" evidence="6">
    <location>
        <begin position="256"/>
        <end position="275"/>
    </location>
</feature>
<evidence type="ECO:0000256" key="5">
    <source>
        <dbReference type="ARBA" id="ARBA00038359"/>
    </source>
</evidence>
<dbReference type="PANTHER" id="PTHR33048:SF47">
    <property type="entry name" value="INTEGRAL MEMBRANE PROTEIN-RELATED"/>
    <property type="match status" value="1"/>
</dbReference>
<organism evidence="9 10">
    <name type="scientific">Pseudomassariella vexata</name>
    <dbReference type="NCBI Taxonomy" id="1141098"/>
    <lineage>
        <taxon>Eukaryota</taxon>
        <taxon>Fungi</taxon>
        <taxon>Dikarya</taxon>
        <taxon>Ascomycota</taxon>
        <taxon>Pezizomycotina</taxon>
        <taxon>Sordariomycetes</taxon>
        <taxon>Xylariomycetidae</taxon>
        <taxon>Amphisphaeriales</taxon>
        <taxon>Pseudomassariaceae</taxon>
        <taxon>Pseudomassariella</taxon>
    </lineage>
</organism>
<evidence type="ECO:0000256" key="6">
    <source>
        <dbReference type="SAM" id="MobiDB-lite"/>
    </source>
</evidence>
<dbReference type="InterPro" id="IPR052337">
    <property type="entry name" value="SAT4-like"/>
</dbReference>
<dbReference type="InterPro" id="IPR049326">
    <property type="entry name" value="Rhodopsin_dom_fungi"/>
</dbReference>
<feature type="domain" description="Rhodopsin" evidence="8">
    <location>
        <begin position="10"/>
        <end position="234"/>
    </location>
</feature>
<dbReference type="AlphaFoldDB" id="A0A1Y2DGY3"/>
<dbReference type="Pfam" id="PF20684">
    <property type="entry name" value="Fung_rhodopsin"/>
    <property type="match status" value="1"/>
</dbReference>
<evidence type="ECO:0000259" key="8">
    <source>
        <dbReference type="Pfam" id="PF20684"/>
    </source>
</evidence>
<evidence type="ECO:0000256" key="1">
    <source>
        <dbReference type="ARBA" id="ARBA00004141"/>
    </source>
</evidence>
<protein>
    <recommendedName>
        <fullName evidence="8">Rhodopsin domain-containing protein</fullName>
    </recommendedName>
</protein>
<evidence type="ECO:0000256" key="7">
    <source>
        <dbReference type="SAM" id="Phobius"/>
    </source>
</evidence>
<feature type="region of interest" description="Disordered" evidence="6">
    <location>
        <begin position="256"/>
        <end position="320"/>
    </location>
</feature>